<dbReference type="SUPFAM" id="SSF48366">
    <property type="entry name" value="Ras GEF"/>
    <property type="match status" value="1"/>
</dbReference>
<evidence type="ECO:0000313" key="5">
    <source>
        <dbReference type="EMBL" id="KAG2222835.1"/>
    </source>
</evidence>
<reference evidence="5 6" key="1">
    <citation type="submission" date="2020-12" db="EMBL/GenBank/DDBJ databases">
        <title>Metabolic potential, ecology and presence of endohyphal bacteria is reflected in genomic diversity of Mucoromycotina.</title>
        <authorList>
            <person name="Muszewska A."/>
            <person name="Okrasinska A."/>
            <person name="Steczkiewicz K."/>
            <person name="Drgas O."/>
            <person name="Orlowska M."/>
            <person name="Perlinska-Lenart U."/>
            <person name="Aleksandrzak-Piekarczyk T."/>
            <person name="Szatraj K."/>
            <person name="Zielenkiewicz U."/>
            <person name="Pilsyk S."/>
            <person name="Malc E."/>
            <person name="Mieczkowski P."/>
            <person name="Kruszewska J.S."/>
            <person name="Biernat P."/>
            <person name="Pawlowska J."/>
        </authorList>
    </citation>
    <scope>NUCLEOTIDE SEQUENCE [LARGE SCALE GENOMIC DNA]</scope>
    <source>
        <strain evidence="5 6">CBS 142.35</strain>
    </source>
</reference>
<dbReference type="PANTHER" id="PTHR23113:SF368">
    <property type="entry name" value="CELL DIVISION CONTROL PROTEIN 25"/>
    <property type="match status" value="1"/>
</dbReference>
<dbReference type="OrthoDB" id="546434at2759"/>
<feature type="region of interest" description="Disordered" evidence="3">
    <location>
        <begin position="154"/>
        <end position="179"/>
    </location>
</feature>
<feature type="domain" description="Ras-GEF" evidence="4">
    <location>
        <begin position="294"/>
        <end position="543"/>
    </location>
</feature>
<feature type="compositionally biased region" description="Low complexity" evidence="3">
    <location>
        <begin position="740"/>
        <end position="757"/>
    </location>
</feature>
<gene>
    <name evidence="5" type="ORF">INT45_000450</name>
</gene>
<evidence type="ECO:0000259" key="4">
    <source>
        <dbReference type="PROSITE" id="PS50009"/>
    </source>
</evidence>
<dbReference type="InterPro" id="IPR001895">
    <property type="entry name" value="RASGEF_cat_dom"/>
</dbReference>
<dbReference type="GO" id="GO:0007265">
    <property type="term" value="P:Ras protein signal transduction"/>
    <property type="evidence" value="ECO:0007669"/>
    <property type="project" value="TreeGrafter"/>
</dbReference>
<dbReference type="PANTHER" id="PTHR23113">
    <property type="entry name" value="GUANINE NUCLEOTIDE EXCHANGE FACTOR"/>
    <property type="match status" value="1"/>
</dbReference>
<dbReference type="SMART" id="SM00147">
    <property type="entry name" value="RasGEF"/>
    <property type="match status" value="1"/>
</dbReference>
<dbReference type="PROSITE" id="PS50009">
    <property type="entry name" value="RASGEF_CAT"/>
    <property type="match status" value="1"/>
</dbReference>
<sequence>KTQTILNTTKRRRPTPPPIPPKPLSISKRKFKIDTTTTTLVQPSQVRPTAVWKKIAQKPATVIVPNRPKKSNTTTTTIATTVNIPEVRTSVSDNYQYYNHDEDTNKRGKELKARSQLLRQPSNVPSSNNIPPSSPLVNPINVVKTFLSSSLQDKQSGYSSFSSNTNTTSTTTSTTATTTTNSREDEFIIMASGAIDPARLTQAQTLIDTTISYTNIPFIPQAPLHIIYKSLQQKLENQERHHLHSAEVKQALNRVRQIIHMTSITSPTTATTTTMSNNSNYQYLTTTTSLLDFPPVLVAYQLTLIDSAIFRNIQPSALLNHHAPKSPHPAITASTDFFNYLTRIIEHMILSSSEASGRAEQINFWIKVAIKCHDLKNFQTLKAIISALGTPPIQRLKRSWAFVPKKSLARLDVVNEIMTEHNNYERYRDRISRIVQQTFREPVVPFLGVFMHDVTYLTSIPMASTSSSSAPPSTTTTTPNESCNNNNNNKHVTKLDDLLTLFTNLHKHPPYSSALPPFCVKDFNKKHQQRKPFANESLELQQCIVTQYLLTRSFVIEKTVDELSLFREPPKVMRSCSATDPATLIYDGGLWSSSGSLLSFVGTNSTASSSNSRPISLESDDDDNNDSDISNNNNNNNMSKFWVFGRKSVDHQHQRHNNQHPLKKTSFIDITNNNNSNSVIPTLPNIPPKHLRRDRLSRHFSFEDLDAHKKHQHQQHQEQQQGLSIFRKEFSFWRKEQDGETSAGTTTTTITEPPTSASDSQHPLDFNPIYKRNSVTLLERTITS</sequence>
<organism evidence="5 6">
    <name type="scientific">Circinella minor</name>
    <dbReference type="NCBI Taxonomy" id="1195481"/>
    <lineage>
        <taxon>Eukaryota</taxon>
        <taxon>Fungi</taxon>
        <taxon>Fungi incertae sedis</taxon>
        <taxon>Mucoromycota</taxon>
        <taxon>Mucoromycotina</taxon>
        <taxon>Mucoromycetes</taxon>
        <taxon>Mucorales</taxon>
        <taxon>Lichtheimiaceae</taxon>
        <taxon>Circinella</taxon>
    </lineage>
</organism>
<protein>
    <recommendedName>
        <fullName evidence="4">Ras-GEF domain-containing protein</fullName>
    </recommendedName>
</protein>
<dbReference type="Gene3D" id="1.10.840.10">
    <property type="entry name" value="Ras guanine-nucleotide exchange factors catalytic domain"/>
    <property type="match status" value="1"/>
</dbReference>
<dbReference type="GO" id="GO:0005886">
    <property type="term" value="C:plasma membrane"/>
    <property type="evidence" value="ECO:0007669"/>
    <property type="project" value="TreeGrafter"/>
</dbReference>
<evidence type="ECO:0000313" key="6">
    <source>
        <dbReference type="Proteomes" id="UP000646827"/>
    </source>
</evidence>
<dbReference type="GO" id="GO:0005085">
    <property type="term" value="F:guanyl-nucleotide exchange factor activity"/>
    <property type="evidence" value="ECO:0007669"/>
    <property type="project" value="UniProtKB-KW"/>
</dbReference>
<feature type="non-terminal residue" evidence="5">
    <location>
        <position position="1"/>
    </location>
</feature>
<feature type="region of interest" description="Disordered" evidence="3">
    <location>
        <begin position="603"/>
        <end position="635"/>
    </location>
</feature>
<keyword evidence="6" id="KW-1185">Reference proteome</keyword>
<dbReference type="InterPro" id="IPR008937">
    <property type="entry name" value="Ras-like_GEF"/>
</dbReference>
<proteinExistence type="predicted"/>
<evidence type="ECO:0000256" key="2">
    <source>
        <dbReference type="PROSITE-ProRule" id="PRU00168"/>
    </source>
</evidence>
<feature type="compositionally biased region" description="Polar residues" evidence="3">
    <location>
        <begin position="603"/>
        <end position="614"/>
    </location>
</feature>
<dbReference type="Pfam" id="PF00617">
    <property type="entry name" value="RasGEF"/>
    <property type="match status" value="1"/>
</dbReference>
<comment type="caution">
    <text evidence="5">The sequence shown here is derived from an EMBL/GenBank/DDBJ whole genome shotgun (WGS) entry which is preliminary data.</text>
</comment>
<evidence type="ECO:0000256" key="1">
    <source>
        <dbReference type="ARBA" id="ARBA00022658"/>
    </source>
</evidence>
<feature type="region of interest" description="Disordered" evidence="3">
    <location>
        <begin position="736"/>
        <end position="766"/>
    </location>
</feature>
<keyword evidence="1 2" id="KW-0344">Guanine-nucleotide releasing factor</keyword>
<dbReference type="Proteomes" id="UP000646827">
    <property type="component" value="Unassembled WGS sequence"/>
</dbReference>
<dbReference type="AlphaFoldDB" id="A0A8H7S501"/>
<evidence type="ECO:0000256" key="3">
    <source>
        <dbReference type="SAM" id="MobiDB-lite"/>
    </source>
</evidence>
<feature type="compositionally biased region" description="Low complexity" evidence="3">
    <location>
        <begin position="159"/>
        <end position="179"/>
    </location>
</feature>
<dbReference type="EMBL" id="JAEPRB010000073">
    <property type="protein sequence ID" value="KAG2222835.1"/>
    <property type="molecule type" value="Genomic_DNA"/>
</dbReference>
<accession>A0A8H7S501</accession>
<name>A0A8H7S501_9FUNG</name>
<feature type="region of interest" description="Disordered" evidence="3">
    <location>
        <begin position="1"/>
        <end position="26"/>
    </location>
</feature>
<dbReference type="InterPro" id="IPR023578">
    <property type="entry name" value="Ras_GEF_dom_sf"/>
</dbReference>
<dbReference type="InterPro" id="IPR036964">
    <property type="entry name" value="RASGEF_cat_dom_sf"/>
</dbReference>
<feature type="region of interest" description="Disordered" evidence="3">
    <location>
        <begin position="463"/>
        <end position="489"/>
    </location>
</feature>